<evidence type="ECO:0000313" key="5">
    <source>
        <dbReference type="EMBL" id="NIJ53782.1"/>
    </source>
</evidence>
<dbReference type="SUPFAM" id="SSF88659">
    <property type="entry name" value="Sigma3 and sigma4 domains of RNA polymerase sigma factors"/>
    <property type="match status" value="1"/>
</dbReference>
<dbReference type="PANTHER" id="PTHR43133:SF51">
    <property type="entry name" value="RNA POLYMERASE SIGMA FACTOR"/>
    <property type="match status" value="1"/>
</dbReference>
<organism evidence="5 6">
    <name type="scientific">Dyadobacter arcticus</name>
    <dbReference type="NCBI Taxonomy" id="1078754"/>
    <lineage>
        <taxon>Bacteria</taxon>
        <taxon>Pseudomonadati</taxon>
        <taxon>Bacteroidota</taxon>
        <taxon>Cytophagia</taxon>
        <taxon>Cytophagales</taxon>
        <taxon>Spirosomataceae</taxon>
        <taxon>Dyadobacter</taxon>
    </lineage>
</organism>
<evidence type="ECO:0000313" key="6">
    <source>
        <dbReference type="Proteomes" id="UP001179181"/>
    </source>
</evidence>
<sequence length="199" mass="22926">MTLFSKTFSDSELIEGIRGTHAQRRVFENKLYEKYSYMIREAVWKHKLSEDECSMVYSDTILTVLEHIHNGRFKGNSSIKTYLYQIFTNKCVDVLRKNATNKQQVILGDSLDAYLCILPDDSKGIIETLIAQYDMDLLTTRLKELGEKCRQIVQAWGEGFMDQEIAIEMGYQSAAVVKTSRLRCLEKLRGLYGREGKEG</sequence>
<gene>
    <name evidence="5" type="ORF">FHS68_002964</name>
</gene>
<dbReference type="InterPro" id="IPR013325">
    <property type="entry name" value="RNA_pol_sigma_r2"/>
</dbReference>
<dbReference type="InterPro" id="IPR013324">
    <property type="entry name" value="RNA_pol_sigma_r3/r4-like"/>
</dbReference>
<keyword evidence="2" id="KW-0805">Transcription regulation</keyword>
<dbReference type="NCBIfam" id="TIGR02937">
    <property type="entry name" value="sigma70-ECF"/>
    <property type="match status" value="1"/>
</dbReference>
<dbReference type="PANTHER" id="PTHR43133">
    <property type="entry name" value="RNA POLYMERASE ECF-TYPE SIGMA FACTO"/>
    <property type="match status" value="1"/>
</dbReference>
<dbReference type="Gene3D" id="1.10.1740.10">
    <property type="match status" value="1"/>
</dbReference>
<dbReference type="RefSeq" id="WP_167271303.1">
    <property type="nucleotide sequence ID" value="NZ_JAASQJ010000003.1"/>
</dbReference>
<dbReference type="InterPro" id="IPR039425">
    <property type="entry name" value="RNA_pol_sigma-70-like"/>
</dbReference>
<evidence type="ECO:0000256" key="2">
    <source>
        <dbReference type="ARBA" id="ARBA00023015"/>
    </source>
</evidence>
<keyword evidence="3" id="KW-0731">Sigma factor</keyword>
<dbReference type="Proteomes" id="UP001179181">
    <property type="component" value="Unassembled WGS sequence"/>
</dbReference>
<dbReference type="InterPro" id="IPR014284">
    <property type="entry name" value="RNA_pol_sigma-70_dom"/>
</dbReference>
<dbReference type="EMBL" id="JAASQJ010000003">
    <property type="protein sequence ID" value="NIJ53782.1"/>
    <property type="molecule type" value="Genomic_DNA"/>
</dbReference>
<dbReference type="SUPFAM" id="SSF88946">
    <property type="entry name" value="Sigma2 domain of RNA polymerase sigma factors"/>
    <property type="match status" value="1"/>
</dbReference>
<accession>A0ABX0ULK5</accession>
<reference evidence="5 6" key="1">
    <citation type="submission" date="2020-03" db="EMBL/GenBank/DDBJ databases">
        <title>Genomic Encyclopedia of Type Strains, Phase IV (KMG-IV): sequencing the most valuable type-strain genomes for metagenomic binning, comparative biology and taxonomic classification.</title>
        <authorList>
            <person name="Goeker M."/>
        </authorList>
    </citation>
    <scope>NUCLEOTIDE SEQUENCE [LARGE SCALE GENOMIC DNA]</scope>
    <source>
        <strain evidence="5 6">DSM 102865</strain>
    </source>
</reference>
<evidence type="ECO:0000256" key="1">
    <source>
        <dbReference type="ARBA" id="ARBA00010641"/>
    </source>
</evidence>
<proteinExistence type="inferred from homology"/>
<comment type="similarity">
    <text evidence="1">Belongs to the sigma-70 factor family. ECF subfamily.</text>
</comment>
<name>A0ABX0ULK5_9BACT</name>
<keyword evidence="4" id="KW-0804">Transcription</keyword>
<evidence type="ECO:0000256" key="3">
    <source>
        <dbReference type="ARBA" id="ARBA00023082"/>
    </source>
</evidence>
<protein>
    <submittedName>
        <fullName evidence="5">RNA polymerase sigma-70 factor (ECF subfamily)</fullName>
    </submittedName>
</protein>
<keyword evidence="6" id="KW-1185">Reference proteome</keyword>
<comment type="caution">
    <text evidence="5">The sequence shown here is derived from an EMBL/GenBank/DDBJ whole genome shotgun (WGS) entry which is preliminary data.</text>
</comment>
<evidence type="ECO:0000256" key="4">
    <source>
        <dbReference type="ARBA" id="ARBA00023163"/>
    </source>
</evidence>